<feature type="signal peptide" evidence="1">
    <location>
        <begin position="1"/>
        <end position="30"/>
    </location>
</feature>
<dbReference type="RefSeq" id="WP_190436728.1">
    <property type="nucleotide sequence ID" value="NZ_JAMPKM010000009.1"/>
</dbReference>
<dbReference type="Proteomes" id="UP001464891">
    <property type="component" value="Unassembled WGS sequence"/>
</dbReference>
<evidence type="ECO:0000313" key="3">
    <source>
        <dbReference type="Proteomes" id="UP001464891"/>
    </source>
</evidence>
<keyword evidence="3" id="KW-1185">Reference proteome</keyword>
<dbReference type="EMBL" id="JAMPKM010000009">
    <property type="protein sequence ID" value="MEP0818525.1"/>
    <property type="molecule type" value="Genomic_DNA"/>
</dbReference>
<comment type="caution">
    <text evidence="2">The sequence shown here is derived from an EMBL/GenBank/DDBJ whole genome shotgun (WGS) entry which is preliminary data.</text>
</comment>
<reference evidence="2 3" key="1">
    <citation type="submission" date="2022-04" db="EMBL/GenBank/DDBJ databases">
        <title>Positive selection, recombination, and allopatry shape intraspecific diversity of widespread and dominant cyanobacteria.</title>
        <authorList>
            <person name="Wei J."/>
            <person name="Shu W."/>
            <person name="Hu C."/>
        </authorList>
    </citation>
    <scope>NUCLEOTIDE SEQUENCE [LARGE SCALE GENOMIC DNA]</scope>
    <source>
        <strain evidence="2 3">GB2-A4</strain>
    </source>
</reference>
<sequence>MTNFWSALTTTSTAVGLLSALLTTDAPAIAQPNSPSTTQSAAVRTTPVKVPEILSGPPNTTLPVHRSSGNCPSTIRLWTASRYYEGGAENTVIMNMSAIASAPAKFMDVRDRVVIYGAPLQKTYASCVGWVVAPNAPEYNIWLQFGNAYFRFDLDVLKGRPLSEITYQNVVKGQPYLRWAIAD</sequence>
<name>A0ABV0JBR3_9CYAN</name>
<gene>
    <name evidence="2" type="ORF">NC998_15610</name>
</gene>
<feature type="chain" id="PRO_5046474468" evidence="1">
    <location>
        <begin position="31"/>
        <end position="183"/>
    </location>
</feature>
<proteinExistence type="predicted"/>
<evidence type="ECO:0000313" key="2">
    <source>
        <dbReference type="EMBL" id="MEP0818525.1"/>
    </source>
</evidence>
<keyword evidence="1" id="KW-0732">Signal</keyword>
<protein>
    <submittedName>
        <fullName evidence="2">Uncharacterized protein</fullName>
    </submittedName>
</protein>
<evidence type="ECO:0000256" key="1">
    <source>
        <dbReference type="SAM" id="SignalP"/>
    </source>
</evidence>
<accession>A0ABV0JBR3</accession>
<organism evidence="2 3">
    <name type="scientific">Trichocoleus desertorum GB2-A4</name>
    <dbReference type="NCBI Taxonomy" id="2933944"/>
    <lineage>
        <taxon>Bacteria</taxon>
        <taxon>Bacillati</taxon>
        <taxon>Cyanobacteriota</taxon>
        <taxon>Cyanophyceae</taxon>
        <taxon>Leptolyngbyales</taxon>
        <taxon>Trichocoleusaceae</taxon>
        <taxon>Trichocoleus</taxon>
    </lineage>
</organism>